<dbReference type="CDD" id="cd16655">
    <property type="entry name" value="RING-Ubox_WDSUB1-like"/>
    <property type="match status" value="1"/>
</dbReference>
<dbReference type="InterPro" id="IPR013083">
    <property type="entry name" value="Znf_RING/FYVE/PHD"/>
</dbReference>
<dbReference type="PANTHER" id="PTHR46573:SF1">
    <property type="entry name" value="WD REPEAT, SAM AND U-BOX DOMAIN-CONTAINING PROTEIN 1"/>
    <property type="match status" value="1"/>
</dbReference>
<dbReference type="PROSITE" id="PS50103">
    <property type="entry name" value="ZF_C3H1"/>
    <property type="match status" value="2"/>
</dbReference>
<dbReference type="Proteomes" id="UP001314263">
    <property type="component" value="Unassembled WGS sequence"/>
</dbReference>
<evidence type="ECO:0000256" key="3">
    <source>
        <dbReference type="ARBA" id="ARBA00022833"/>
    </source>
</evidence>
<dbReference type="Gene3D" id="4.10.1000.10">
    <property type="entry name" value="Zinc finger, CCCH-type"/>
    <property type="match status" value="2"/>
</dbReference>
<feature type="compositionally biased region" description="Polar residues" evidence="5">
    <location>
        <begin position="768"/>
        <end position="780"/>
    </location>
</feature>
<dbReference type="InterPro" id="IPR003613">
    <property type="entry name" value="Ubox_domain"/>
</dbReference>
<dbReference type="AlphaFoldDB" id="A0AAV1HT87"/>
<feature type="compositionally biased region" description="Polar residues" evidence="5">
    <location>
        <begin position="190"/>
        <end position="209"/>
    </location>
</feature>
<feature type="compositionally biased region" description="Basic and acidic residues" evidence="5">
    <location>
        <begin position="1"/>
        <end position="20"/>
    </location>
</feature>
<organism evidence="8 9">
    <name type="scientific">Coccomyxa viridis</name>
    <dbReference type="NCBI Taxonomy" id="1274662"/>
    <lineage>
        <taxon>Eukaryota</taxon>
        <taxon>Viridiplantae</taxon>
        <taxon>Chlorophyta</taxon>
        <taxon>core chlorophytes</taxon>
        <taxon>Trebouxiophyceae</taxon>
        <taxon>Trebouxiophyceae incertae sedis</taxon>
        <taxon>Coccomyxaceae</taxon>
        <taxon>Coccomyxa</taxon>
    </lineage>
</organism>
<keyword evidence="1 4" id="KW-0479">Metal-binding</keyword>
<accession>A0AAV1HT87</accession>
<reference evidence="8 9" key="1">
    <citation type="submission" date="2023-10" db="EMBL/GenBank/DDBJ databases">
        <authorList>
            <person name="Maclean D."/>
            <person name="Macfadyen A."/>
        </authorList>
    </citation>
    <scope>NUCLEOTIDE SEQUENCE [LARGE SCALE GENOMIC DNA]</scope>
</reference>
<dbReference type="InterPro" id="IPR052085">
    <property type="entry name" value="WD-SAM-U-box"/>
</dbReference>
<dbReference type="Pfam" id="PF04564">
    <property type="entry name" value="U-box"/>
    <property type="match status" value="1"/>
</dbReference>
<evidence type="ECO:0000259" key="7">
    <source>
        <dbReference type="PROSITE" id="PS51698"/>
    </source>
</evidence>
<feature type="compositionally biased region" description="Polar residues" evidence="5">
    <location>
        <begin position="410"/>
        <end position="419"/>
    </location>
</feature>
<feature type="compositionally biased region" description="Low complexity" evidence="5">
    <location>
        <begin position="128"/>
        <end position="138"/>
    </location>
</feature>
<dbReference type="PANTHER" id="PTHR46573">
    <property type="entry name" value="WD REPEAT, SAM AND U-BOX DOMAIN-CONTAINING PROTEIN 1"/>
    <property type="match status" value="1"/>
</dbReference>
<feature type="compositionally biased region" description="Basic and acidic residues" evidence="5">
    <location>
        <begin position="711"/>
        <end position="728"/>
    </location>
</feature>
<dbReference type="SUPFAM" id="SSF90229">
    <property type="entry name" value="CCCH zinc finger"/>
    <property type="match status" value="2"/>
</dbReference>
<feature type="zinc finger region" description="C3H1-type" evidence="4">
    <location>
        <begin position="34"/>
        <end position="61"/>
    </location>
</feature>
<feature type="compositionally biased region" description="Polar residues" evidence="5">
    <location>
        <begin position="585"/>
        <end position="595"/>
    </location>
</feature>
<feature type="region of interest" description="Disordered" evidence="5">
    <location>
        <begin position="1"/>
        <end position="28"/>
    </location>
</feature>
<feature type="region of interest" description="Disordered" evidence="5">
    <location>
        <begin position="319"/>
        <end position="358"/>
    </location>
</feature>
<evidence type="ECO:0000256" key="1">
    <source>
        <dbReference type="ARBA" id="ARBA00022723"/>
    </source>
</evidence>
<evidence type="ECO:0000256" key="2">
    <source>
        <dbReference type="ARBA" id="ARBA00022771"/>
    </source>
</evidence>
<dbReference type="InterPro" id="IPR000571">
    <property type="entry name" value="Znf_CCCH"/>
</dbReference>
<comment type="caution">
    <text evidence="8">The sequence shown here is derived from an EMBL/GenBank/DDBJ whole genome shotgun (WGS) entry which is preliminary data.</text>
</comment>
<feature type="region of interest" description="Disordered" evidence="5">
    <location>
        <begin position="58"/>
        <end position="284"/>
    </location>
</feature>
<dbReference type="Pfam" id="PF00642">
    <property type="entry name" value="zf-CCCH"/>
    <property type="match status" value="1"/>
</dbReference>
<keyword evidence="3 4" id="KW-0862">Zinc</keyword>
<feature type="compositionally biased region" description="Polar residues" evidence="5">
    <location>
        <begin position="139"/>
        <end position="149"/>
    </location>
</feature>
<keyword evidence="2 4" id="KW-0863">Zinc-finger</keyword>
<feature type="region of interest" description="Disordered" evidence="5">
    <location>
        <begin position="396"/>
        <end position="450"/>
    </location>
</feature>
<dbReference type="GO" id="GO:0004842">
    <property type="term" value="F:ubiquitin-protein transferase activity"/>
    <property type="evidence" value="ECO:0007669"/>
    <property type="project" value="InterPro"/>
</dbReference>
<sequence length="879" mass="92515">MERPQPRKRHEESAYHDPRPVIRPPAHYMSSYGSKKKQFCGFFARGYCHHGDKCWFSHDSPSAMAAHAPDKGKPSGEEDASLEQEKPSQERPRYCNSPGQEKFVKRMLADLVTQKAQRAASAMKGKETSSTQQDSSSQGVAPTSSSSDSKAGLKQSAPNRNISHATAMSSSRPGLQQDGAPQNLPPTGVLHQSSSQQRPGSEQHGSSNGMHGAEQRSATQTPLPTHMFQQPLPAPLDDRDKAGYHHTAPGQRPVVKDGQSGAGPDRTATRQRKLPFVPNMPNASPRYKTILCKHHREGRCPRGDSCFFAHGHAELRKVGGVQHQATQRSSIPAMPPASAASNGAAQPPAGTAGTSSKADHQLLDTNEQAVSSRAAVTAPPVQHALPPLIQQLLSRTANRSPQASAVAPADSSSMHQPSSALPPRLDVASAGSAEHHDGTASSMPAPDAELPVLPMPVEAAASVPHIPEFGSIGPHLGLAFALQKSSPGLPQPQTPSKQEHISTSKPVHNVTALAQPAANGLCSQEPVEESVKPQSLPPPQAAYISPTVKSPDRAAYMPMHQPGSLQCSDQESVTASVLPTEAPSAAQQRPRSQPDSMHGQGLESAPHPAAQNGLPTGAMQTPRPQGPSGHALPHAAETAPHAGQTGPSTAASLTPTRPQPSPAKMNGAHRQPPSSRPPPPGFTAWGGPPRPVSAWGGPPRPPNGLRQAGLDSHHLDNHQRQSESRTEQPKSYAAVPVADTYGKQQSAASSQEDEDHSSKQSHLAADGNAQSSGASSQTDAASDCIDAGQAQGSCPLPKKLAQRAADDDEIPASFCCPITQELMRNPVVAADGHSYEASAIASWLTKHGSSPMTNEEMSSKVVAPNNSLKAVIDLLFPPK</sequence>
<evidence type="ECO:0000259" key="6">
    <source>
        <dbReference type="PROSITE" id="PS50103"/>
    </source>
</evidence>
<name>A0AAV1HT87_9CHLO</name>
<evidence type="ECO:0000313" key="8">
    <source>
        <dbReference type="EMBL" id="CAK0744263.1"/>
    </source>
</evidence>
<evidence type="ECO:0008006" key="10">
    <source>
        <dbReference type="Google" id="ProtNLM"/>
    </source>
</evidence>
<dbReference type="PROSITE" id="PS51698">
    <property type="entry name" value="U_BOX"/>
    <property type="match status" value="1"/>
</dbReference>
<feature type="domain" description="U-box" evidence="7">
    <location>
        <begin position="809"/>
        <end position="879"/>
    </location>
</feature>
<keyword evidence="9" id="KW-1185">Reference proteome</keyword>
<dbReference type="GO" id="GO:0008270">
    <property type="term" value="F:zinc ion binding"/>
    <property type="evidence" value="ECO:0007669"/>
    <property type="project" value="UniProtKB-KW"/>
</dbReference>
<protein>
    <recommendedName>
        <fullName evidence="10">RING-type E3 ubiquitin transferase</fullName>
    </recommendedName>
</protein>
<feature type="compositionally biased region" description="Polar residues" evidence="5">
    <location>
        <begin position="563"/>
        <end position="577"/>
    </location>
</feature>
<dbReference type="EMBL" id="CAUYUE010000002">
    <property type="protein sequence ID" value="CAK0744263.1"/>
    <property type="molecule type" value="Genomic_DNA"/>
</dbReference>
<evidence type="ECO:0000256" key="4">
    <source>
        <dbReference type="PROSITE-ProRule" id="PRU00723"/>
    </source>
</evidence>
<dbReference type="SUPFAM" id="SSF57850">
    <property type="entry name" value="RING/U-box"/>
    <property type="match status" value="1"/>
</dbReference>
<feature type="domain" description="C3H1-type" evidence="6">
    <location>
        <begin position="34"/>
        <end position="61"/>
    </location>
</feature>
<evidence type="ECO:0000256" key="5">
    <source>
        <dbReference type="SAM" id="MobiDB-lite"/>
    </source>
</evidence>
<feature type="compositionally biased region" description="Polar residues" evidence="5">
    <location>
        <begin position="645"/>
        <end position="656"/>
    </location>
</feature>
<dbReference type="SMART" id="SM00356">
    <property type="entry name" value="ZnF_C3H1"/>
    <property type="match status" value="2"/>
</dbReference>
<dbReference type="InterPro" id="IPR036855">
    <property type="entry name" value="Znf_CCCH_sf"/>
</dbReference>
<evidence type="ECO:0000313" key="9">
    <source>
        <dbReference type="Proteomes" id="UP001314263"/>
    </source>
</evidence>
<dbReference type="GO" id="GO:0016567">
    <property type="term" value="P:protein ubiquitination"/>
    <property type="evidence" value="ECO:0007669"/>
    <property type="project" value="InterPro"/>
</dbReference>
<feature type="region of interest" description="Disordered" evidence="5">
    <location>
        <begin position="520"/>
        <end position="540"/>
    </location>
</feature>
<feature type="region of interest" description="Disordered" evidence="5">
    <location>
        <begin position="553"/>
        <end position="782"/>
    </location>
</feature>
<dbReference type="SMART" id="SM00504">
    <property type="entry name" value="Ubox"/>
    <property type="match status" value="1"/>
</dbReference>
<feature type="compositionally biased region" description="Basic and acidic residues" evidence="5">
    <location>
        <begin position="83"/>
        <end position="93"/>
    </location>
</feature>
<feature type="compositionally biased region" description="Low complexity" evidence="5">
    <location>
        <begin position="329"/>
        <end position="354"/>
    </location>
</feature>
<proteinExistence type="predicted"/>
<gene>
    <name evidence="8" type="ORF">CVIRNUC_001534</name>
</gene>
<dbReference type="Gene3D" id="3.30.40.10">
    <property type="entry name" value="Zinc/RING finger domain, C3HC4 (zinc finger)"/>
    <property type="match status" value="1"/>
</dbReference>
<feature type="domain" description="C3H1-type" evidence="6">
    <location>
        <begin position="286"/>
        <end position="313"/>
    </location>
</feature>
<feature type="zinc finger region" description="C3H1-type" evidence="4">
    <location>
        <begin position="286"/>
        <end position="313"/>
    </location>
</feature>
<feature type="compositionally biased region" description="Polar residues" evidence="5">
    <location>
        <begin position="156"/>
        <end position="174"/>
    </location>
</feature>